<dbReference type="EMBL" id="JAANCM010000004">
    <property type="protein sequence ID" value="NHT75898.1"/>
    <property type="molecule type" value="Genomic_DNA"/>
</dbReference>
<dbReference type="Proteomes" id="UP001155840">
    <property type="component" value="Unassembled WGS sequence"/>
</dbReference>
<dbReference type="AlphaFoldDB" id="A0AA43ZDS2"/>
<proteinExistence type="predicted"/>
<organism evidence="2 3">
    <name type="scientific">Ferranicluibacter rubi</name>
    <dbReference type="NCBI Taxonomy" id="2715133"/>
    <lineage>
        <taxon>Bacteria</taxon>
        <taxon>Pseudomonadati</taxon>
        <taxon>Pseudomonadota</taxon>
        <taxon>Alphaproteobacteria</taxon>
        <taxon>Hyphomicrobiales</taxon>
        <taxon>Rhizobiaceae</taxon>
        <taxon>Ferranicluibacter</taxon>
    </lineage>
</organism>
<dbReference type="RefSeq" id="WP_167128234.1">
    <property type="nucleotide sequence ID" value="NZ_JAANCM010000004.1"/>
</dbReference>
<evidence type="ECO:0000313" key="2">
    <source>
        <dbReference type="EMBL" id="NHT75958.1"/>
    </source>
</evidence>
<sequence>MADVKHTPGPWKVVSSVSFESGLTYVSVQPEHSDAERDKPLAMANGEFHVCRMSHTAARHRITLYEANARLIAAAPELLTELEVREGDLVMLRRAIAEGDPKEELLIRVGDMLKETRAVIEKAKGGAA</sequence>
<accession>A0AA43ZDS2</accession>
<comment type="caution">
    <text evidence="2">The sequence shown here is derived from an EMBL/GenBank/DDBJ whole genome shotgun (WGS) entry which is preliminary data.</text>
</comment>
<reference evidence="2" key="1">
    <citation type="submission" date="2020-03" db="EMBL/GenBank/DDBJ databases">
        <title>Ferranicluibacter endophyticum gen. nov., sp. nov., a new genus isolated from Rubus ulmifolius Schott. stem.</title>
        <authorList>
            <person name="Roca-Couso R."/>
            <person name="Flores-Felix J.D."/>
            <person name="Igual J.M."/>
            <person name="Rivas R."/>
        </authorList>
    </citation>
    <scope>NUCLEOTIDE SEQUENCE</scope>
    <source>
        <strain evidence="2">CRRU44</strain>
    </source>
</reference>
<name>A0AA43ZDS2_9HYPH</name>
<evidence type="ECO:0000313" key="3">
    <source>
        <dbReference type="Proteomes" id="UP001155840"/>
    </source>
</evidence>
<keyword evidence="3" id="KW-1185">Reference proteome</keyword>
<dbReference type="EMBL" id="JAANCM010000004">
    <property type="protein sequence ID" value="NHT75958.1"/>
    <property type="molecule type" value="Genomic_DNA"/>
</dbReference>
<gene>
    <name evidence="1" type="ORF">G8E10_09085</name>
    <name evidence="2" type="ORF">G8E10_09420</name>
</gene>
<protein>
    <submittedName>
        <fullName evidence="2">Uncharacterized protein</fullName>
    </submittedName>
</protein>
<evidence type="ECO:0000313" key="1">
    <source>
        <dbReference type="EMBL" id="NHT75898.1"/>
    </source>
</evidence>